<comment type="similarity">
    <text evidence="2 9">Belongs to the helicase family. RecQ subfamily.</text>
</comment>
<dbReference type="InterPro" id="IPR027417">
    <property type="entry name" value="P-loop_NTPase"/>
</dbReference>
<keyword evidence="7 9" id="KW-0539">Nucleus</keyword>
<dbReference type="PANTHER" id="PTHR13710">
    <property type="entry name" value="DNA HELICASE RECQ FAMILY MEMBER"/>
    <property type="match status" value="1"/>
</dbReference>
<feature type="region of interest" description="Disordered" evidence="10">
    <location>
        <begin position="541"/>
        <end position="591"/>
    </location>
</feature>
<comment type="catalytic activity">
    <reaction evidence="9">
        <text>ATP + H2O = ADP + phosphate + H(+)</text>
        <dbReference type="Rhea" id="RHEA:13065"/>
        <dbReference type="ChEBI" id="CHEBI:15377"/>
        <dbReference type="ChEBI" id="CHEBI:15378"/>
        <dbReference type="ChEBI" id="CHEBI:30616"/>
        <dbReference type="ChEBI" id="CHEBI:43474"/>
        <dbReference type="ChEBI" id="CHEBI:456216"/>
    </reaction>
</comment>
<organism evidence="13 14">
    <name type="scientific">Gonium pectorale</name>
    <name type="common">Green alga</name>
    <dbReference type="NCBI Taxonomy" id="33097"/>
    <lineage>
        <taxon>Eukaryota</taxon>
        <taxon>Viridiplantae</taxon>
        <taxon>Chlorophyta</taxon>
        <taxon>core chlorophytes</taxon>
        <taxon>Chlorophyceae</taxon>
        <taxon>CS clade</taxon>
        <taxon>Chlamydomonadales</taxon>
        <taxon>Volvocaceae</taxon>
        <taxon>Gonium</taxon>
    </lineage>
</organism>
<dbReference type="FunFam" id="3.40.50.300:FF:006111">
    <property type="entry name" value="ATP-dependent DNA helicase"/>
    <property type="match status" value="1"/>
</dbReference>
<dbReference type="Gene3D" id="3.40.50.300">
    <property type="entry name" value="P-loop containing nucleotide triphosphate hydrolases"/>
    <property type="match status" value="3"/>
</dbReference>
<keyword evidence="9" id="KW-0067">ATP-binding</keyword>
<dbReference type="InterPro" id="IPR014001">
    <property type="entry name" value="Helicase_ATP-bd"/>
</dbReference>
<dbReference type="AlphaFoldDB" id="A0A150H459"/>
<dbReference type="Pfam" id="PF16124">
    <property type="entry name" value="RecQ_Zn_bind"/>
    <property type="match status" value="1"/>
</dbReference>
<evidence type="ECO:0000256" key="3">
    <source>
        <dbReference type="ARBA" id="ARBA00022801"/>
    </source>
</evidence>
<gene>
    <name evidence="13" type="ORF">GPECTOR_1g759</name>
</gene>
<protein>
    <recommendedName>
        <fullName evidence="9">ATP-dependent DNA helicase</fullName>
        <ecNumber evidence="9">5.6.2.4</ecNumber>
    </recommendedName>
</protein>
<dbReference type="CDD" id="cd18794">
    <property type="entry name" value="SF2_C_RecQ"/>
    <property type="match status" value="1"/>
</dbReference>
<dbReference type="GO" id="GO:0000724">
    <property type="term" value="P:double-strand break repair via homologous recombination"/>
    <property type="evidence" value="ECO:0007669"/>
    <property type="project" value="TreeGrafter"/>
</dbReference>
<sequence>MRPHPLVARLEGLGYDRETIEPAFQALLAQRGCKAIDVRDDEASVNAILDFILGGIGEPDADDASRGDDGEAEDGSGGSGSDVDGSDADLSSGSGTGGEDDDEDWQDDGKGGRDQSGEDSDDDFVEIIQPARKLPPTGAGDNKKRQLPAVVSEGVTVVVCPLLSLMQDQVRALCSLPNGGVPATFLSSQQTQDEVMSVLRELRKERPSCKLLYLTPEALVKGNRIKDLLDRLFQRGRLARFVIDETRYPRVPVMALTATATERVKGDILKKLAIDRTAITFKTSFHRPNLDFIVYDKPAGRTKDGKPADMEMLVAHIQTKGAGTSGIVYCLSRDDCEDVARYLNANDIRAAHYHAGMTPKQRTQVQNKWRDGEVAVVVATIAFGMGIDKANVRYVIHFSLSKSLEGYFQEAGRAGRDGLPSECVIYSAPKKDGNRISFLIHQGRGNRDTAMKNLQASWIGVACVGPAPVPQEMVEFCNARRTCRHQLLLRYFADHSLANGCGNRCDNCMNRTNRDWSEINENGQETGPPRLPPWMAVLEEGEEEGGSWGGGGARKKASGEGGGAKRVGGAAAGVQAGRKRSAPSDAGGTGFQTAASLMKEQGAAGKRQATGKATGKAAVKAAAAAAAPAFTGFQTAASLRNAGAAAGGTAAGASAPDDFHAMLAIMMLTAY</sequence>
<dbReference type="GO" id="GO:0005694">
    <property type="term" value="C:chromosome"/>
    <property type="evidence" value="ECO:0007669"/>
    <property type="project" value="TreeGrafter"/>
</dbReference>
<feature type="domain" description="Helicase C-terminal" evidence="12">
    <location>
        <begin position="309"/>
        <end position="455"/>
    </location>
</feature>
<dbReference type="PROSITE" id="PS51192">
    <property type="entry name" value="HELICASE_ATP_BIND_1"/>
    <property type="match status" value="1"/>
</dbReference>
<evidence type="ECO:0000256" key="5">
    <source>
        <dbReference type="ARBA" id="ARBA00023125"/>
    </source>
</evidence>
<dbReference type="PROSITE" id="PS51194">
    <property type="entry name" value="HELICASE_CTER"/>
    <property type="match status" value="1"/>
</dbReference>
<proteinExistence type="inferred from homology"/>
<comment type="catalytic activity">
    <reaction evidence="8 9">
        <text>Couples ATP hydrolysis with the unwinding of duplex DNA by translocating in the 3'-5' direction.</text>
        <dbReference type="EC" id="5.6.2.4"/>
    </reaction>
</comment>
<keyword evidence="9" id="KW-0547">Nucleotide-binding</keyword>
<evidence type="ECO:0000313" key="14">
    <source>
        <dbReference type="Proteomes" id="UP000075714"/>
    </source>
</evidence>
<keyword evidence="3 9" id="KW-0378">Hydrolase</keyword>
<evidence type="ECO:0000259" key="12">
    <source>
        <dbReference type="PROSITE" id="PS51194"/>
    </source>
</evidence>
<feature type="region of interest" description="Disordered" evidence="10">
    <location>
        <begin position="56"/>
        <end position="121"/>
    </location>
</feature>
<dbReference type="OrthoDB" id="10261556at2759"/>
<dbReference type="Proteomes" id="UP000075714">
    <property type="component" value="Unassembled WGS sequence"/>
</dbReference>
<dbReference type="NCBIfam" id="TIGR00614">
    <property type="entry name" value="recQ_fam"/>
    <property type="match status" value="1"/>
</dbReference>
<accession>A0A150H459</accession>
<dbReference type="EMBL" id="LSYV01000002">
    <property type="protein sequence ID" value="KXZ56841.1"/>
    <property type="molecule type" value="Genomic_DNA"/>
</dbReference>
<feature type="compositionally biased region" description="Low complexity" evidence="10">
    <location>
        <begin position="567"/>
        <end position="576"/>
    </location>
</feature>
<keyword evidence="14" id="KW-1185">Reference proteome</keyword>
<dbReference type="PANTHER" id="PTHR13710:SF153">
    <property type="entry name" value="RECQ-LIKE DNA HELICASE BLM"/>
    <property type="match status" value="1"/>
</dbReference>
<dbReference type="EC" id="5.6.2.4" evidence="9"/>
<comment type="subcellular location">
    <subcellularLocation>
        <location evidence="1 9">Nucleus</location>
    </subcellularLocation>
</comment>
<dbReference type="GO" id="GO:0005634">
    <property type="term" value="C:nucleus"/>
    <property type="evidence" value="ECO:0007669"/>
    <property type="project" value="UniProtKB-SubCell"/>
</dbReference>
<evidence type="ECO:0000256" key="6">
    <source>
        <dbReference type="ARBA" id="ARBA00023235"/>
    </source>
</evidence>
<dbReference type="GO" id="GO:0009378">
    <property type="term" value="F:four-way junction helicase activity"/>
    <property type="evidence" value="ECO:0007669"/>
    <property type="project" value="TreeGrafter"/>
</dbReference>
<keyword evidence="4 9" id="KW-0347">Helicase</keyword>
<dbReference type="GO" id="GO:0043138">
    <property type="term" value="F:3'-5' DNA helicase activity"/>
    <property type="evidence" value="ECO:0007669"/>
    <property type="project" value="UniProtKB-EC"/>
</dbReference>
<evidence type="ECO:0000256" key="9">
    <source>
        <dbReference type="RuleBase" id="RU364117"/>
    </source>
</evidence>
<evidence type="ECO:0000256" key="2">
    <source>
        <dbReference type="ARBA" id="ARBA00005446"/>
    </source>
</evidence>
<dbReference type="GO" id="GO:0005524">
    <property type="term" value="F:ATP binding"/>
    <property type="evidence" value="ECO:0007669"/>
    <property type="project" value="UniProtKB-KW"/>
</dbReference>
<comment type="caution">
    <text evidence="13">The sequence shown here is derived from an EMBL/GenBank/DDBJ whole genome shotgun (WGS) entry which is preliminary data.</text>
</comment>
<dbReference type="InterPro" id="IPR032284">
    <property type="entry name" value="RecQ_Zn-bd"/>
</dbReference>
<evidence type="ECO:0000256" key="10">
    <source>
        <dbReference type="SAM" id="MobiDB-lite"/>
    </source>
</evidence>
<dbReference type="GO" id="GO:0005737">
    <property type="term" value="C:cytoplasm"/>
    <property type="evidence" value="ECO:0007669"/>
    <property type="project" value="TreeGrafter"/>
</dbReference>
<keyword evidence="5" id="KW-0238">DNA-binding</keyword>
<reference evidence="14" key="1">
    <citation type="journal article" date="2016" name="Nat. Commun.">
        <title>The Gonium pectorale genome demonstrates co-option of cell cycle regulation during the evolution of multicellularity.</title>
        <authorList>
            <person name="Hanschen E.R."/>
            <person name="Marriage T.N."/>
            <person name="Ferris P.J."/>
            <person name="Hamaji T."/>
            <person name="Toyoda A."/>
            <person name="Fujiyama A."/>
            <person name="Neme R."/>
            <person name="Noguchi H."/>
            <person name="Minakuchi Y."/>
            <person name="Suzuki M."/>
            <person name="Kawai-Toyooka H."/>
            <person name="Smith D.R."/>
            <person name="Sparks H."/>
            <person name="Anderson J."/>
            <person name="Bakaric R."/>
            <person name="Luria V."/>
            <person name="Karger A."/>
            <person name="Kirschner M.W."/>
            <person name="Durand P.M."/>
            <person name="Michod R.E."/>
            <person name="Nozaki H."/>
            <person name="Olson B.J."/>
        </authorList>
    </citation>
    <scope>NUCLEOTIDE SEQUENCE [LARGE SCALE GENOMIC DNA]</scope>
    <source>
        <strain evidence="14">NIES-2863</strain>
    </source>
</reference>
<dbReference type="InterPro" id="IPR001650">
    <property type="entry name" value="Helicase_C-like"/>
</dbReference>
<dbReference type="InterPro" id="IPR004589">
    <property type="entry name" value="DNA_helicase_ATP-dep_RecQ"/>
</dbReference>
<dbReference type="GO" id="GO:0003677">
    <property type="term" value="F:DNA binding"/>
    <property type="evidence" value="ECO:0007669"/>
    <property type="project" value="UniProtKB-KW"/>
</dbReference>
<feature type="compositionally biased region" description="Basic and acidic residues" evidence="10">
    <location>
        <begin position="107"/>
        <end position="116"/>
    </location>
</feature>
<feature type="domain" description="Helicase ATP-binding" evidence="11">
    <location>
        <begin position="136"/>
        <end position="278"/>
    </location>
</feature>
<name>A0A150H459_GONPE</name>
<evidence type="ECO:0000256" key="7">
    <source>
        <dbReference type="ARBA" id="ARBA00023242"/>
    </source>
</evidence>
<dbReference type="Pfam" id="PF00271">
    <property type="entry name" value="Helicase_C"/>
    <property type="match status" value="1"/>
</dbReference>
<evidence type="ECO:0000256" key="1">
    <source>
        <dbReference type="ARBA" id="ARBA00004123"/>
    </source>
</evidence>
<evidence type="ECO:0000256" key="8">
    <source>
        <dbReference type="ARBA" id="ARBA00034617"/>
    </source>
</evidence>
<dbReference type="GO" id="GO:0016887">
    <property type="term" value="F:ATP hydrolysis activity"/>
    <property type="evidence" value="ECO:0007669"/>
    <property type="project" value="RHEA"/>
</dbReference>
<dbReference type="SUPFAM" id="SSF52540">
    <property type="entry name" value="P-loop containing nucleoside triphosphate hydrolases"/>
    <property type="match status" value="1"/>
</dbReference>
<evidence type="ECO:0000313" key="13">
    <source>
        <dbReference type="EMBL" id="KXZ56841.1"/>
    </source>
</evidence>
<evidence type="ECO:0000256" key="4">
    <source>
        <dbReference type="ARBA" id="ARBA00022806"/>
    </source>
</evidence>
<keyword evidence="6" id="KW-0413">Isomerase</keyword>
<dbReference type="SMART" id="SM00490">
    <property type="entry name" value="HELICc"/>
    <property type="match status" value="1"/>
</dbReference>
<dbReference type="STRING" id="33097.A0A150H459"/>
<evidence type="ECO:0000259" key="11">
    <source>
        <dbReference type="PROSITE" id="PS51192"/>
    </source>
</evidence>